<dbReference type="Pfam" id="PF20256">
    <property type="entry name" value="MoCoBD_2"/>
    <property type="match status" value="1"/>
</dbReference>
<sequence>MGSEWSVGKSKLRKESLEKVTGQIVYGNDELSKRMLHGAIKTSPHAYAKIVSIDTNVAKNMTGVRAILIGDDFDFNFGLYLCDKPPLARDIVRHYGEAVAAVVADTFEHALRAARAISVSYEVMTPILSPLNAVKEDAEIIHKKMNDYSHIDPIHPEPGSNIANRTKIRKGNTKAAFFDSDTQIEAFVEIPLGDHVAIEPRVSIAEIKKNGQVYIDSSTQAPFVVKGLMSTFFNIDPGKITVKTSFVGGGFGGKAGIQLEGLAYLMSRAVNGRRVKLVNSREEDLVTSPGHIGLQAKVKLAVDKNHKFTAMDMDYYFNSGAYADYAVNVSRAAAISCTGPYFVPNIRCDSMCVYTNMPFSTAFRGFGHIEIGYAIERAIDIMAKKLDVDPYELRRLNGVKVGDTTPVQSTLSKSTGNILKCFDEVNEMLGGKIKEIERIDKRTIRVKGISGLWKAPAMPTNTDAGAIITFNSDGSININTGVVEIGQGTKTGLAQIASETLKMPLDKIYIEMSVNTRTAPSDWATAASRGLFMAGNAVYEACLDIIDQLKGVASQVLRVPSSDLIVENERIFINDEPEIGIDVGKIGLGYIYPNGNAIYGQIIGKGKYIARHLTDIDKETGKGHPDLEWTLGAEGVEIELDEITGKYKILKAVCCIDVGRVINPQIATGQIVGGMGMGIGYTTMEGFKFNSRGQVKNDTLRDFKIMRYSDAPKYQVKFLETPQMDGPYGARGLGEQSVIGMPGAISNALSRGIGKELTTLPLTSEVIWKKMMEDKA</sequence>
<dbReference type="InterPro" id="IPR037165">
    <property type="entry name" value="AldOxase/xan_DH_Mopterin-bd_sf"/>
</dbReference>
<evidence type="ECO:0000256" key="2">
    <source>
        <dbReference type="ARBA" id="ARBA00023002"/>
    </source>
</evidence>
<feature type="domain" description="Aldehyde oxidase/xanthine dehydrogenase a/b hammerhead" evidence="3">
    <location>
        <begin position="21"/>
        <end position="125"/>
    </location>
</feature>
<organism evidence="4 5">
    <name type="scientific">Helicovermis profundi</name>
    <dbReference type="NCBI Taxonomy" id="3065157"/>
    <lineage>
        <taxon>Bacteria</taxon>
        <taxon>Bacillati</taxon>
        <taxon>Bacillota</taxon>
        <taxon>Clostridia</taxon>
        <taxon>Helicovermis</taxon>
    </lineage>
</organism>
<reference evidence="4 5" key="1">
    <citation type="submission" date="2023-08" db="EMBL/GenBank/DDBJ databases">
        <title>Helicovermis profunda gen. nov., sp. nov., a novel mesophilic, fermentative bacterium within the Bacillota from a deep-sea hydrothermal vent chimney.</title>
        <authorList>
            <person name="Miyazaki U."/>
            <person name="Mizutani D."/>
            <person name="Hashimoto Y."/>
            <person name="Tame A."/>
            <person name="Sawayama S."/>
            <person name="Miyazaki J."/>
            <person name="Takai K."/>
            <person name="Nakagawa S."/>
        </authorList>
    </citation>
    <scope>NUCLEOTIDE SEQUENCE [LARGE SCALE GENOMIC DNA]</scope>
    <source>
        <strain evidence="4 5">S502</strain>
    </source>
</reference>
<dbReference type="PANTHER" id="PTHR11908">
    <property type="entry name" value="XANTHINE DEHYDROGENASE"/>
    <property type="match status" value="1"/>
</dbReference>
<dbReference type="GO" id="GO:0005506">
    <property type="term" value="F:iron ion binding"/>
    <property type="evidence" value="ECO:0007669"/>
    <property type="project" value="InterPro"/>
</dbReference>
<keyword evidence="5" id="KW-1185">Reference proteome</keyword>
<dbReference type="GO" id="GO:0016491">
    <property type="term" value="F:oxidoreductase activity"/>
    <property type="evidence" value="ECO:0007669"/>
    <property type="project" value="UniProtKB-KW"/>
</dbReference>
<dbReference type="EMBL" id="AP028654">
    <property type="protein sequence ID" value="BEP28013.1"/>
    <property type="molecule type" value="Genomic_DNA"/>
</dbReference>
<dbReference type="KEGG" id="hprf:HLPR_03440"/>
<protein>
    <submittedName>
        <fullName evidence="4">Xanthine dehydrogenase family protein molybdopterin-binding subunit</fullName>
    </submittedName>
</protein>
<evidence type="ECO:0000313" key="4">
    <source>
        <dbReference type="EMBL" id="BEP28013.1"/>
    </source>
</evidence>
<evidence type="ECO:0000256" key="1">
    <source>
        <dbReference type="ARBA" id="ARBA00022505"/>
    </source>
</evidence>
<dbReference type="Gene3D" id="3.30.365.10">
    <property type="entry name" value="Aldehyde oxidase/xanthine dehydrogenase, molybdopterin binding domain"/>
    <property type="match status" value="4"/>
</dbReference>
<keyword evidence="1" id="KW-0500">Molybdenum</keyword>
<dbReference type="InterPro" id="IPR016208">
    <property type="entry name" value="Ald_Oxase/xanthine_DH-like"/>
</dbReference>
<dbReference type="Gene3D" id="3.90.1170.50">
    <property type="entry name" value="Aldehyde oxidase/xanthine dehydrogenase, a/b hammerhead"/>
    <property type="match status" value="1"/>
</dbReference>
<proteinExistence type="predicted"/>
<dbReference type="SUPFAM" id="SSF56003">
    <property type="entry name" value="Molybdenum cofactor-binding domain"/>
    <property type="match status" value="1"/>
</dbReference>
<dbReference type="SUPFAM" id="SSF54665">
    <property type="entry name" value="CO dehydrogenase molybdoprotein N-domain-like"/>
    <property type="match status" value="1"/>
</dbReference>
<dbReference type="RefSeq" id="WP_338536364.1">
    <property type="nucleotide sequence ID" value="NZ_AP028654.1"/>
</dbReference>
<dbReference type="Proteomes" id="UP001321786">
    <property type="component" value="Chromosome"/>
</dbReference>
<dbReference type="AlphaFoldDB" id="A0AAU9E174"/>
<dbReference type="Pfam" id="PF01315">
    <property type="entry name" value="Ald_Xan_dh_C"/>
    <property type="match status" value="1"/>
</dbReference>
<dbReference type="PANTHER" id="PTHR11908:SF132">
    <property type="entry name" value="ALDEHYDE OXIDASE 1-RELATED"/>
    <property type="match status" value="1"/>
</dbReference>
<evidence type="ECO:0000259" key="3">
    <source>
        <dbReference type="SMART" id="SM01008"/>
    </source>
</evidence>
<dbReference type="InterPro" id="IPR036856">
    <property type="entry name" value="Ald_Oxase/Xan_DH_a/b_sf"/>
</dbReference>
<name>A0AAU9E174_9FIRM</name>
<gene>
    <name evidence="4" type="ORF">HLPR_03440</name>
</gene>
<evidence type="ECO:0000313" key="5">
    <source>
        <dbReference type="Proteomes" id="UP001321786"/>
    </source>
</evidence>
<dbReference type="Pfam" id="PF02738">
    <property type="entry name" value="MoCoBD_1"/>
    <property type="match status" value="1"/>
</dbReference>
<dbReference type="InterPro" id="IPR046867">
    <property type="entry name" value="AldOxase/xan_DH_MoCoBD2"/>
</dbReference>
<accession>A0AAU9E174</accession>
<dbReference type="InterPro" id="IPR000674">
    <property type="entry name" value="Ald_Oxase/Xan_DH_a/b"/>
</dbReference>
<dbReference type="InterPro" id="IPR008274">
    <property type="entry name" value="AldOxase/xan_DH_MoCoBD1"/>
</dbReference>
<keyword evidence="2" id="KW-0560">Oxidoreductase</keyword>
<dbReference type="SMART" id="SM01008">
    <property type="entry name" value="Ald_Xan_dh_C"/>
    <property type="match status" value="1"/>
</dbReference>